<comment type="subcellular location">
    <subcellularLocation>
        <location evidence="1">Endosome</location>
    </subcellularLocation>
</comment>
<feature type="compositionally biased region" description="Polar residues" evidence="6">
    <location>
        <begin position="322"/>
        <end position="335"/>
    </location>
</feature>
<dbReference type="PROSITE" id="PS51840">
    <property type="entry name" value="C2_NT"/>
    <property type="match status" value="1"/>
</dbReference>
<accession>A0A1W0WCV8</accession>
<evidence type="ECO:0000259" key="7">
    <source>
        <dbReference type="PROSITE" id="PS50021"/>
    </source>
</evidence>
<evidence type="ECO:0000256" key="2">
    <source>
        <dbReference type="ARBA" id="ARBA00022553"/>
    </source>
</evidence>
<feature type="region of interest" description="Disordered" evidence="6">
    <location>
        <begin position="243"/>
        <end position="335"/>
    </location>
</feature>
<dbReference type="AlphaFoldDB" id="A0A1W0WCV8"/>
<evidence type="ECO:0000313" key="11">
    <source>
        <dbReference type="Proteomes" id="UP000192578"/>
    </source>
</evidence>
<feature type="compositionally biased region" description="Basic and acidic residues" evidence="6">
    <location>
        <begin position="644"/>
        <end position="667"/>
    </location>
</feature>
<feature type="compositionally biased region" description="Basic and acidic residues" evidence="6">
    <location>
        <begin position="302"/>
        <end position="321"/>
    </location>
</feature>
<dbReference type="SMART" id="SM01203">
    <property type="entry name" value="DUF3585"/>
    <property type="match status" value="1"/>
</dbReference>
<feature type="compositionally biased region" description="Polar residues" evidence="6">
    <location>
        <begin position="595"/>
        <end position="604"/>
    </location>
</feature>
<dbReference type="Proteomes" id="UP000192578">
    <property type="component" value="Unassembled WGS sequence"/>
</dbReference>
<evidence type="ECO:0000256" key="5">
    <source>
        <dbReference type="SAM" id="Coils"/>
    </source>
</evidence>
<gene>
    <name evidence="10" type="ORF">BV898_12757</name>
</gene>
<keyword evidence="3" id="KW-0967">Endosome</keyword>
<dbReference type="InterPro" id="IPR019448">
    <property type="entry name" value="NT-C2"/>
</dbReference>
<dbReference type="Gene3D" id="1.10.418.10">
    <property type="entry name" value="Calponin-like domain"/>
    <property type="match status" value="1"/>
</dbReference>
<feature type="compositionally biased region" description="Basic and acidic residues" evidence="6">
    <location>
        <begin position="723"/>
        <end position="743"/>
    </location>
</feature>
<evidence type="ECO:0000256" key="1">
    <source>
        <dbReference type="ARBA" id="ARBA00004177"/>
    </source>
</evidence>
<feature type="coiled-coil region" evidence="5">
    <location>
        <begin position="878"/>
        <end position="938"/>
    </location>
</feature>
<evidence type="ECO:0000256" key="6">
    <source>
        <dbReference type="SAM" id="MobiDB-lite"/>
    </source>
</evidence>
<dbReference type="PANTHER" id="PTHR23167">
    <property type="entry name" value="CALPONIN HOMOLOGY DOMAIN-CONTAINING PROTEIN DDB_G0272472-RELATED"/>
    <property type="match status" value="1"/>
</dbReference>
<dbReference type="PANTHER" id="PTHR23167:SF46">
    <property type="entry name" value="EPS15 HOMOLOGY DOMAIN CONTAINING PROTEIN-BINDING PROTEIN 1, ISOFORM F"/>
    <property type="match status" value="1"/>
</dbReference>
<dbReference type="SMART" id="SM00033">
    <property type="entry name" value="CH"/>
    <property type="match status" value="1"/>
</dbReference>
<evidence type="ECO:0000259" key="8">
    <source>
        <dbReference type="PROSITE" id="PS51840"/>
    </source>
</evidence>
<organism evidence="10 11">
    <name type="scientific">Hypsibius exemplaris</name>
    <name type="common">Freshwater tardigrade</name>
    <dbReference type="NCBI Taxonomy" id="2072580"/>
    <lineage>
        <taxon>Eukaryota</taxon>
        <taxon>Metazoa</taxon>
        <taxon>Ecdysozoa</taxon>
        <taxon>Tardigrada</taxon>
        <taxon>Eutardigrada</taxon>
        <taxon>Parachela</taxon>
        <taxon>Hypsibioidea</taxon>
        <taxon>Hypsibiidae</taxon>
        <taxon>Hypsibius</taxon>
    </lineage>
</organism>
<dbReference type="PROSITE" id="PS50021">
    <property type="entry name" value="CH"/>
    <property type="match status" value="1"/>
</dbReference>
<proteinExistence type="predicted"/>
<feature type="region of interest" description="Disordered" evidence="6">
    <location>
        <begin position="482"/>
        <end position="679"/>
    </location>
</feature>
<feature type="domain" description="BMERB" evidence="9">
    <location>
        <begin position="787"/>
        <end position="948"/>
    </location>
</feature>
<dbReference type="InterPro" id="IPR036872">
    <property type="entry name" value="CH_dom_sf"/>
</dbReference>
<evidence type="ECO:0000313" key="10">
    <source>
        <dbReference type="EMBL" id="OQV13002.1"/>
    </source>
</evidence>
<name>A0A1W0WCV8_HYPEX</name>
<keyword evidence="11" id="KW-1185">Reference proteome</keyword>
<feature type="compositionally biased region" description="Polar residues" evidence="6">
    <location>
        <begin position="765"/>
        <end position="780"/>
    </location>
</feature>
<feature type="compositionally biased region" description="Basic and acidic residues" evidence="6">
    <location>
        <begin position="611"/>
        <end position="626"/>
    </location>
</feature>
<dbReference type="SUPFAM" id="SSF47576">
    <property type="entry name" value="Calponin-homology domain, CH-domain"/>
    <property type="match status" value="1"/>
</dbReference>
<dbReference type="InterPro" id="IPR050540">
    <property type="entry name" value="F-actin_Monoox_Mical"/>
</dbReference>
<dbReference type="GO" id="GO:0005768">
    <property type="term" value="C:endosome"/>
    <property type="evidence" value="ECO:0007669"/>
    <property type="project" value="UniProtKB-SubCell"/>
</dbReference>
<keyword evidence="4 5" id="KW-0175">Coiled coil</keyword>
<dbReference type="Pfam" id="PF12130">
    <property type="entry name" value="bMERB_dom"/>
    <property type="match status" value="1"/>
</dbReference>
<evidence type="ECO:0000256" key="3">
    <source>
        <dbReference type="ARBA" id="ARBA00022753"/>
    </source>
</evidence>
<feature type="compositionally biased region" description="Low complexity" evidence="6">
    <location>
        <begin position="483"/>
        <end position="507"/>
    </location>
</feature>
<dbReference type="PROSITE" id="PS51848">
    <property type="entry name" value="BMERB"/>
    <property type="match status" value="1"/>
</dbReference>
<feature type="compositionally biased region" description="Low complexity" evidence="6">
    <location>
        <begin position="708"/>
        <end position="722"/>
    </location>
</feature>
<dbReference type="Pfam" id="PF00307">
    <property type="entry name" value="CH"/>
    <property type="match status" value="1"/>
</dbReference>
<feature type="compositionally biased region" description="Low complexity" evidence="6">
    <location>
        <begin position="668"/>
        <end position="679"/>
    </location>
</feature>
<feature type="compositionally biased region" description="Low complexity" evidence="6">
    <location>
        <begin position="627"/>
        <end position="643"/>
    </location>
</feature>
<dbReference type="InterPro" id="IPR022735">
    <property type="entry name" value="bMERB_dom"/>
</dbReference>
<sequence length="967" mass="107432">MSVWKRIQRVGKQAGKFQFVVSFHELTLECTKGTWKPSKLSITISRGRNRRYSSQAHDWEPTIVNPFRGIVTWTSPECLEFVTTLFKEARADEFEDKDWTLTVEEIEPLGRRRPLAAISVNLKYFVDNLGAKQQHATVKLKPTSRKVLAATLNLTFGSTLLREGKATDEDMQSLASLMSLQQPHLNDIGNLADFDDESPAGTLNRKQAKQNISELASSFGIFSSNSLDVDKASTNGSQHRLSFTNSINSSSSPSITDTAVVTKDANRTPSRPDSLSLDQITASPLSHQRPLNGSSRNGRPTDTIHEQTPDTKSSNTHERASGDSQLSSAVKSASAESRGTQLELLEWCQEVTRGARGVKITNFHTSWRNGLAFCAVIHHFHHELIDFSSLDGKDIKGNCKLAFDAAASLGIPKLLDPQDMLSRTVPDHLAVMTYLSTLKSHFTGQNLEIGGMDRQSKEVTYTPVTPGVDVHKKGGWKQRIFSFDKGSSSSSKPHSSSLSKESPMSEKTTSPGRRGSSPKDKPLSPSKKSLPPALKKSPSPKSSHSASGDRDESLMTRLQLVDPFHDSDEEETAPPRTPSAISPVGGVRALHHTGLANQNFSLSPAESKGTPTREEELRLRARELIEQARSQSSSVTTSPTTDSRGAEESARQKELRERAKKMIDSVKKISPGSPVSVPISSAPVPAAFRAKSPSVSIQFYQFKKLDGPSALSSPLSMSNSDGSIKRAESLRGEKFSLHKDGTRTTDVASAPVVAATAKQPETLVKPTSPNRESQISTKSSESNRTDVTKSSSTSEENGYHFKETLDDIADIHEERSRLKREQELLDDHANQVESRLRRAMEPDAVENEEEILKEWFALVNKRNAIIRRLDQLNNFEKENDLETRHEKLKEELRTLNSLEDWQRTEAHRRREQMLMMELMEIVKQRDELVKNLDDQEKAIEEDNVVAQTVMRQTSKLTSKDQKECVIQ</sequence>
<feature type="domain" description="C2 NT-type" evidence="8">
    <location>
        <begin position="7"/>
        <end position="160"/>
    </location>
</feature>
<feature type="compositionally biased region" description="Polar residues" evidence="6">
    <location>
        <begin position="267"/>
        <end position="300"/>
    </location>
</feature>
<feature type="compositionally biased region" description="Low complexity" evidence="6">
    <location>
        <begin position="523"/>
        <end position="546"/>
    </location>
</feature>
<feature type="region of interest" description="Disordered" evidence="6">
    <location>
        <begin position="708"/>
        <end position="801"/>
    </location>
</feature>
<dbReference type="EMBL" id="MTYJ01000132">
    <property type="protein sequence ID" value="OQV13002.1"/>
    <property type="molecule type" value="Genomic_DNA"/>
</dbReference>
<comment type="caution">
    <text evidence="10">The sequence shown here is derived from an EMBL/GenBank/DDBJ whole genome shotgun (WGS) entry which is preliminary data.</text>
</comment>
<dbReference type="OrthoDB" id="5972258at2759"/>
<evidence type="ECO:0000256" key="4">
    <source>
        <dbReference type="ARBA" id="ARBA00023054"/>
    </source>
</evidence>
<evidence type="ECO:0000259" key="9">
    <source>
        <dbReference type="PROSITE" id="PS51848"/>
    </source>
</evidence>
<dbReference type="FunFam" id="1.10.418.10:FF:000023">
    <property type="entry name" value="EH domain-binding protein 1 isoform X1"/>
    <property type="match status" value="1"/>
</dbReference>
<feature type="coiled-coil region" evidence="5">
    <location>
        <begin position="801"/>
        <end position="831"/>
    </location>
</feature>
<dbReference type="Pfam" id="PF10358">
    <property type="entry name" value="NT-C2"/>
    <property type="match status" value="1"/>
</dbReference>
<reference evidence="11" key="1">
    <citation type="submission" date="2017-01" db="EMBL/GenBank/DDBJ databases">
        <title>Comparative genomics of anhydrobiosis in the tardigrade Hypsibius dujardini.</title>
        <authorList>
            <person name="Yoshida Y."/>
            <person name="Koutsovoulos G."/>
            <person name="Laetsch D."/>
            <person name="Stevens L."/>
            <person name="Kumar S."/>
            <person name="Horikawa D."/>
            <person name="Ishino K."/>
            <person name="Komine S."/>
            <person name="Tomita M."/>
            <person name="Blaxter M."/>
            <person name="Arakawa K."/>
        </authorList>
    </citation>
    <scope>NUCLEOTIDE SEQUENCE [LARGE SCALE GENOMIC DNA]</scope>
    <source>
        <strain evidence="11">Z151</strain>
    </source>
</reference>
<feature type="domain" description="Calponin-homology (CH)" evidence="7">
    <location>
        <begin position="338"/>
        <end position="443"/>
    </location>
</feature>
<protein>
    <submittedName>
        <fullName evidence="10">EH domain-binding protein 1</fullName>
    </submittedName>
</protein>
<dbReference type="InterPro" id="IPR001715">
    <property type="entry name" value="CH_dom"/>
</dbReference>
<keyword evidence="2" id="KW-0597">Phosphoprotein</keyword>
<feature type="compositionally biased region" description="Low complexity" evidence="6">
    <location>
        <begin position="243"/>
        <end position="256"/>
    </location>
</feature>